<accession>A0A8H3W5H0</accession>
<dbReference type="Proteomes" id="UP000434172">
    <property type="component" value="Unassembled WGS sequence"/>
</dbReference>
<name>A0A8H3W5H0_9PEZI</name>
<dbReference type="EMBL" id="WOWK01000093">
    <property type="protein sequence ID" value="KAF0319632.1"/>
    <property type="molecule type" value="Genomic_DNA"/>
</dbReference>
<gene>
    <name evidence="1" type="ORF">GQ607_013112</name>
</gene>
<dbReference type="AlphaFoldDB" id="A0A8H3W5H0"/>
<protein>
    <submittedName>
        <fullName evidence="1">Uncharacterized protein</fullName>
    </submittedName>
</protein>
<sequence>MTSLSLGAPNATLVGAVEDFFKSAVATKVCAKSQAVVQIAQEMPEMVLDHRMLLLMELDDVEVELRYAPGPPASCMPAVD</sequence>
<comment type="caution">
    <text evidence="1">The sequence shown here is derived from an EMBL/GenBank/DDBJ whole genome shotgun (WGS) entry which is preliminary data.</text>
</comment>
<evidence type="ECO:0000313" key="2">
    <source>
        <dbReference type="Proteomes" id="UP000434172"/>
    </source>
</evidence>
<evidence type="ECO:0000313" key="1">
    <source>
        <dbReference type="EMBL" id="KAF0319632.1"/>
    </source>
</evidence>
<keyword evidence="2" id="KW-1185">Reference proteome</keyword>
<reference evidence="1 2" key="1">
    <citation type="submission" date="2019-12" db="EMBL/GenBank/DDBJ databases">
        <title>A genome sequence resource for the geographically widespread anthracnose pathogen Colletotrichum asianum.</title>
        <authorList>
            <person name="Meng Y."/>
        </authorList>
    </citation>
    <scope>NUCLEOTIDE SEQUENCE [LARGE SCALE GENOMIC DNA]</scope>
    <source>
        <strain evidence="1 2">ICMP 18580</strain>
    </source>
</reference>
<organism evidence="1 2">
    <name type="scientific">Colletotrichum asianum</name>
    <dbReference type="NCBI Taxonomy" id="702518"/>
    <lineage>
        <taxon>Eukaryota</taxon>
        <taxon>Fungi</taxon>
        <taxon>Dikarya</taxon>
        <taxon>Ascomycota</taxon>
        <taxon>Pezizomycotina</taxon>
        <taxon>Sordariomycetes</taxon>
        <taxon>Hypocreomycetidae</taxon>
        <taxon>Glomerellales</taxon>
        <taxon>Glomerellaceae</taxon>
        <taxon>Colletotrichum</taxon>
        <taxon>Colletotrichum gloeosporioides species complex</taxon>
    </lineage>
</organism>
<proteinExistence type="predicted"/>